<dbReference type="SMART" id="SM00546">
    <property type="entry name" value="CUE"/>
    <property type="match status" value="1"/>
</dbReference>
<dbReference type="Proteomes" id="UP001432216">
    <property type="component" value="Chromosome 5"/>
</dbReference>
<dbReference type="Gene3D" id="1.10.8.10">
    <property type="entry name" value="DNA helicase RuvA subunit, C-terminal domain"/>
    <property type="match status" value="1"/>
</dbReference>
<dbReference type="Pfam" id="PF02845">
    <property type="entry name" value="CUE"/>
    <property type="match status" value="1"/>
</dbReference>
<gene>
    <name evidence="8" type="ORF">IAS62_003194</name>
</gene>
<feature type="transmembrane region" description="Helical" evidence="6">
    <location>
        <begin position="202"/>
        <end position="232"/>
    </location>
</feature>
<feature type="domain" description="CUE" evidence="7">
    <location>
        <begin position="385"/>
        <end position="428"/>
    </location>
</feature>
<evidence type="ECO:0000313" key="9">
    <source>
        <dbReference type="Proteomes" id="UP001432216"/>
    </source>
</evidence>
<evidence type="ECO:0000256" key="5">
    <source>
        <dbReference type="SAM" id="MobiDB-lite"/>
    </source>
</evidence>
<feature type="region of interest" description="Disordered" evidence="5">
    <location>
        <begin position="334"/>
        <end position="367"/>
    </location>
</feature>
<evidence type="ECO:0000259" key="7">
    <source>
        <dbReference type="PROSITE" id="PS51140"/>
    </source>
</evidence>
<dbReference type="InterPro" id="IPR035952">
    <property type="entry name" value="Rhomboid-like_sf"/>
</dbReference>
<dbReference type="GeneID" id="89989967"/>
<dbReference type="PROSITE" id="PS51140">
    <property type="entry name" value="CUE"/>
    <property type="match status" value="1"/>
</dbReference>
<evidence type="ECO:0000256" key="2">
    <source>
        <dbReference type="ARBA" id="ARBA00022692"/>
    </source>
</evidence>
<keyword evidence="9" id="KW-1185">Reference proteome</keyword>
<sequence length="428" mass="46915">MNSSSLRHLAQTHSVIIYTTARIPSVSIPTRYLITVSYQQPTIGVEESNMAGLHHASVTKAMMMLLGVSTLAASLLDIKPYLHLQFVPHMTKYHQYWRTLTHPFAFANSAELLMGEVLLYGAGVHTERAFGSRKYASFILISSVISTILACAVIVLLHPFGIKSIPGGPYGVIFSILWQRYRMVPPLYQFNLFGIHISQKSFQWIFALHLMLSVPPSSILISLCGLLSGYIYRTDIMFPIPSFSPRSRRFFVRQPLKAYRIPSSIYNLFSRIFVPFIGVSALPRRSDRVLPGQINERRGVMAGLPAGVAAVGGAGAGTEGTARPSLRSLLAGRITAESRTQTPGPNAINEGEEGDDEGEGEPGSTRAAMGEWVNGMTGRSGARAPTEDEIGTLSAMFPNLSRETIVRALQRNDYNTAQAVEALLQQSE</sequence>
<dbReference type="RefSeq" id="XP_064721113.1">
    <property type="nucleotide sequence ID" value="XM_064865041.1"/>
</dbReference>
<comment type="subcellular location">
    <subcellularLocation>
        <location evidence="1">Membrane</location>
        <topology evidence="1">Multi-pass membrane protein</topology>
    </subcellularLocation>
</comment>
<feature type="transmembrane region" description="Helical" evidence="6">
    <location>
        <begin position="135"/>
        <end position="158"/>
    </location>
</feature>
<dbReference type="EMBL" id="CP143810">
    <property type="protein sequence ID" value="WVO21874.1"/>
    <property type="molecule type" value="Genomic_DNA"/>
</dbReference>
<dbReference type="PANTHER" id="PTHR43066:SF21">
    <property type="entry name" value="UBIQUITIN-ASSOCIATED DOMAIN-CONTAINING PROTEIN 2"/>
    <property type="match status" value="1"/>
</dbReference>
<dbReference type="PANTHER" id="PTHR43066">
    <property type="entry name" value="RHOMBOID-RELATED PROTEIN"/>
    <property type="match status" value="1"/>
</dbReference>
<evidence type="ECO:0000256" key="1">
    <source>
        <dbReference type="ARBA" id="ARBA00004141"/>
    </source>
</evidence>
<evidence type="ECO:0000256" key="4">
    <source>
        <dbReference type="ARBA" id="ARBA00023136"/>
    </source>
</evidence>
<proteinExistence type="predicted"/>
<dbReference type="SMART" id="SM01160">
    <property type="entry name" value="DUF1751"/>
    <property type="match status" value="1"/>
</dbReference>
<dbReference type="InterPro" id="IPR022764">
    <property type="entry name" value="Peptidase_S54_rhomboid_dom"/>
</dbReference>
<dbReference type="CDD" id="cd14279">
    <property type="entry name" value="CUE"/>
    <property type="match status" value="1"/>
</dbReference>
<evidence type="ECO:0000256" key="6">
    <source>
        <dbReference type="SAM" id="Phobius"/>
    </source>
</evidence>
<reference evidence="8 9" key="1">
    <citation type="submission" date="2024-01" db="EMBL/GenBank/DDBJ databases">
        <title>Comparative genomics of Cryptococcus and Kwoniella reveals pathogenesis evolution and contrasting modes of karyotype evolution via chromosome fusion or intercentromeric recombination.</title>
        <authorList>
            <person name="Coelho M.A."/>
            <person name="David-Palma M."/>
            <person name="Shea T."/>
            <person name="Bowers K."/>
            <person name="McGinley-Smith S."/>
            <person name="Mohammad A.W."/>
            <person name="Gnirke A."/>
            <person name="Yurkov A.M."/>
            <person name="Nowrousian M."/>
            <person name="Sun S."/>
            <person name="Cuomo C.A."/>
            <person name="Heitman J."/>
        </authorList>
    </citation>
    <scope>NUCLEOTIDE SEQUENCE [LARGE SCALE GENOMIC DNA]</scope>
    <source>
        <strain evidence="8 9">7685027</strain>
    </source>
</reference>
<keyword evidence="3 6" id="KW-1133">Transmembrane helix</keyword>
<dbReference type="Pfam" id="PF01694">
    <property type="entry name" value="Rhomboid"/>
    <property type="match status" value="1"/>
</dbReference>
<evidence type="ECO:0000313" key="8">
    <source>
        <dbReference type="EMBL" id="WVO21874.1"/>
    </source>
</evidence>
<keyword evidence="2 6" id="KW-0812">Transmembrane</keyword>
<accession>A0ABZ2AUF9</accession>
<organism evidence="8 9">
    <name type="scientific">Cryptococcus decagattii</name>
    <dbReference type="NCBI Taxonomy" id="1859122"/>
    <lineage>
        <taxon>Eukaryota</taxon>
        <taxon>Fungi</taxon>
        <taxon>Dikarya</taxon>
        <taxon>Basidiomycota</taxon>
        <taxon>Agaricomycotina</taxon>
        <taxon>Tremellomycetes</taxon>
        <taxon>Tremellales</taxon>
        <taxon>Cryptococcaceae</taxon>
        <taxon>Cryptococcus</taxon>
        <taxon>Cryptococcus gattii species complex</taxon>
    </lineage>
</organism>
<dbReference type="InterPro" id="IPR003892">
    <property type="entry name" value="CUE"/>
</dbReference>
<feature type="transmembrane region" description="Helical" evidence="6">
    <location>
        <begin position="102"/>
        <end position="123"/>
    </location>
</feature>
<dbReference type="SUPFAM" id="SSF46934">
    <property type="entry name" value="UBA-like"/>
    <property type="match status" value="1"/>
</dbReference>
<dbReference type="SUPFAM" id="SSF144091">
    <property type="entry name" value="Rhomboid-like"/>
    <property type="match status" value="1"/>
</dbReference>
<feature type="compositionally biased region" description="Acidic residues" evidence="5">
    <location>
        <begin position="350"/>
        <end position="360"/>
    </location>
</feature>
<feature type="transmembrane region" description="Helical" evidence="6">
    <location>
        <begin position="63"/>
        <end position="82"/>
    </location>
</feature>
<evidence type="ECO:0000256" key="3">
    <source>
        <dbReference type="ARBA" id="ARBA00022989"/>
    </source>
</evidence>
<dbReference type="InterPro" id="IPR009060">
    <property type="entry name" value="UBA-like_sf"/>
</dbReference>
<protein>
    <recommendedName>
        <fullName evidence="7">CUE domain-containing protein</fullName>
    </recommendedName>
</protein>
<name>A0ABZ2AUF9_9TREE</name>
<dbReference type="Gene3D" id="1.20.1540.10">
    <property type="entry name" value="Rhomboid-like"/>
    <property type="match status" value="1"/>
</dbReference>
<keyword evidence="4 6" id="KW-0472">Membrane</keyword>